<comment type="caution">
    <text evidence="1">The sequence shown here is derived from an EMBL/GenBank/DDBJ whole genome shotgun (WGS) entry which is preliminary data.</text>
</comment>
<accession>A0ACB5T8V6</accession>
<dbReference type="EMBL" id="BSXS01005019">
    <property type="protein sequence ID" value="GME83834.1"/>
    <property type="molecule type" value="Genomic_DNA"/>
</dbReference>
<evidence type="ECO:0000313" key="1">
    <source>
        <dbReference type="EMBL" id="GME83834.1"/>
    </source>
</evidence>
<evidence type="ECO:0000313" key="2">
    <source>
        <dbReference type="Proteomes" id="UP001165064"/>
    </source>
</evidence>
<keyword evidence="2" id="KW-1185">Reference proteome</keyword>
<gene>
    <name evidence="1" type="ORF">Amon02_000643500</name>
</gene>
<organism evidence="1 2">
    <name type="scientific">Ambrosiozyma monospora</name>
    <name type="common">Yeast</name>
    <name type="synonym">Endomycopsis monosporus</name>
    <dbReference type="NCBI Taxonomy" id="43982"/>
    <lineage>
        <taxon>Eukaryota</taxon>
        <taxon>Fungi</taxon>
        <taxon>Dikarya</taxon>
        <taxon>Ascomycota</taxon>
        <taxon>Saccharomycotina</taxon>
        <taxon>Pichiomycetes</taxon>
        <taxon>Pichiales</taxon>
        <taxon>Pichiaceae</taxon>
        <taxon>Ambrosiozyma</taxon>
    </lineage>
</organism>
<protein>
    <submittedName>
        <fullName evidence="1">Unnamed protein product</fullName>
    </submittedName>
</protein>
<name>A0ACB5T8V6_AMBMO</name>
<proteinExistence type="predicted"/>
<dbReference type="Proteomes" id="UP001165064">
    <property type="component" value="Unassembled WGS sequence"/>
</dbReference>
<reference evidence="1" key="1">
    <citation type="submission" date="2023-04" db="EMBL/GenBank/DDBJ databases">
        <title>Ambrosiozyma monospora NBRC 10751.</title>
        <authorList>
            <person name="Ichikawa N."/>
            <person name="Sato H."/>
            <person name="Tonouchi N."/>
        </authorList>
    </citation>
    <scope>NUCLEOTIDE SEQUENCE</scope>
    <source>
        <strain evidence="1">NBRC 10751</strain>
    </source>
</reference>
<sequence length="393" mass="43361">MPNNSGSFHLTILGCSGGPITGTTCSFLLKPASQDYADLLLNYQNTKQGQNNATTNTTSTSTSTSTNPTTTSSSQAEKTRNTSKDCLVLIDAGCLLNSLVQMFTDNSSFVNSLLSMYPDSLKSWTQYTNETNMAVSSSPLVSTASPVMATVGFPTPLQLASQFANMINSFLITHSHLDHTASLVINSPVFQTVKTIFGLGSTLKALKAHSFNNSTWPELPTFFKYAQLNSGDVSRINPFFECQIYQVSHGELEKTGAGHCSLNEVNGRYESSGFLIKNLETEKYLLIFGDIESDSVSKLDYNLKIWRSVSDLIVQDQLNSIVIECSSVDQETTEHLFGHMTPSFLIYEFLTLRRCCCKKIQQEESELIAPEASLQRDINIPYPIAQQRQSQHP</sequence>